<evidence type="ECO:0000313" key="1">
    <source>
        <dbReference type="EMBL" id="OCH83669.1"/>
    </source>
</evidence>
<keyword evidence="2" id="KW-1185">Reference proteome</keyword>
<name>A0A8E2AKS5_9APHY</name>
<protein>
    <submittedName>
        <fullName evidence="1">Uncharacterized protein</fullName>
    </submittedName>
</protein>
<organism evidence="1 2">
    <name type="scientific">Obba rivulosa</name>
    <dbReference type="NCBI Taxonomy" id="1052685"/>
    <lineage>
        <taxon>Eukaryota</taxon>
        <taxon>Fungi</taxon>
        <taxon>Dikarya</taxon>
        <taxon>Basidiomycota</taxon>
        <taxon>Agaricomycotina</taxon>
        <taxon>Agaricomycetes</taxon>
        <taxon>Polyporales</taxon>
        <taxon>Gelatoporiaceae</taxon>
        <taxon>Obba</taxon>
    </lineage>
</organism>
<sequence>MSFRDGHLIGSSSSSSKRVYAHEIAACTAAWSPFSIRASPPDSSRSGKGAMACVSDSHVSTLPIYPRCQFVLCVVTRLGCVSVLCGVAEATSIVCRPQCEPGPAAGKGGEVGRRVGLVRMRSREGIRDGLDAAELTELQHSSEVHVGVSLVRGLRKFASYESVRISSSILESVLTRKLRLAGVLGLVLSALSIEVVAREERKK</sequence>
<dbReference type="Proteomes" id="UP000250043">
    <property type="component" value="Unassembled WGS sequence"/>
</dbReference>
<evidence type="ECO:0000313" key="2">
    <source>
        <dbReference type="Proteomes" id="UP000250043"/>
    </source>
</evidence>
<dbReference type="AlphaFoldDB" id="A0A8E2AKS5"/>
<proteinExistence type="predicted"/>
<reference evidence="1 2" key="1">
    <citation type="submission" date="2016-07" db="EMBL/GenBank/DDBJ databases">
        <title>Draft genome of the white-rot fungus Obba rivulosa 3A-2.</title>
        <authorList>
            <consortium name="DOE Joint Genome Institute"/>
            <person name="Miettinen O."/>
            <person name="Riley R."/>
            <person name="Acob R."/>
            <person name="Barry K."/>
            <person name="Cullen D."/>
            <person name="De Vries R."/>
            <person name="Hainaut M."/>
            <person name="Hatakka A."/>
            <person name="Henrissat B."/>
            <person name="Hilden K."/>
            <person name="Kuo R."/>
            <person name="Labutti K."/>
            <person name="Lipzen A."/>
            <person name="Makela M.R."/>
            <person name="Sandor L."/>
            <person name="Spatafora J.W."/>
            <person name="Grigoriev I.V."/>
            <person name="Hibbett D.S."/>
        </authorList>
    </citation>
    <scope>NUCLEOTIDE SEQUENCE [LARGE SCALE GENOMIC DNA]</scope>
    <source>
        <strain evidence="1 2">3A-2</strain>
    </source>
</reference>
<accession>A0A8E2AKS5</accession>
<dbReference type="EMBL" id="KV722879">
    <property type="protein sequence ID" value="OCH83669.1"/>
    <property type="molecule type" value="Genomic_DNA"/>
</dbReference>
<gene>
    <name evidence="1" type="ORF">OBBRIDRAFT_799671</name>
</gene>